<keyword evidence="3" id="KW-1185">Reference proteome</keyword>
<dbReference type="Pfam" id="PF01926">
    <property type="entry name" value="MMR_HSR1"/>
    <property type="match status" value="1"/>
</dbReference>
<evidence type="ECO:0000259" key="1">
    <source>
        <dbReference type="Pfam" id="PF01926"/>
    </source>
</evidence>
<reference evidence="2 3" key="1">
    <citation type="submission" date="2024-05" db="EMBL/GenBank/DDBJ databases">
        <title>Genome Sequence and Characterization of the New Strain Purple Sulfur Bacterium of Genus Thioalkalicoccus.</title>
        <authorList>
            <person name="Bryantseva I.A."/>
            <person name="Kyndt J.A."/>
            <person name="Imhoff J.F."/>
        </authorList>
    </citation>
    <scope>NUCLEOTIDE SEQUENCE [LARGE SCALE GENOMIC DNA]</scope>
    <source>
        <strain evidence="2 3">Um2</strain>
    </source>
</reference>
<gene>
    <name evidence="2" type="ORF">ABC977_13075</name>
</gene>
<sequence>MAPAIPTLAIMGHPNAGKSSVVATLTENDRIQIDKRAGTTTTLDRYPVVIDGVKVIEFIDTPGFQNPNYILEWFQNHLDEADLARAFVDVHAANPLYVHDCALMRPVAEGAGIILVVDGSKRIKEKDRCEIELLRLTGRPRMAILNNTTNVTEHMEAWQDALNKAFNSVREFNAHRATYDERIRLLQALKTIDQRWEERIDETIHAFERDWDRRIDQTVTTIVDMLKEALTLKVSEVVEAFDRSSVAEREAVEKKLTASFEDGLRKLEVRAQDQIREHFRHNVWNLSPDSVLAKDLFSQEVGQALGLSRKQLAIVGMAAGAFAGAGLDLTSAGATLGAGTIFGALGGGALGFFGRDALAKVDIKKAIGVERVTMGPVTNQQFPFVLLDRVILYCARAMNWAHGRQAADEDAPNRVPDKSLNKAFTAELASEQHKALAKFFVAARKGKDLAKHEEACRQIIRGVLRGLSRSEIDSRANL</sequence>
<dbReference type="PANTHER" id="PTHR42714:SF2">
    <property type="entry name" value="TRNA MODIFICATION GTPASE GTPBP3, MITOCHONDRIAL"/>
    <property type="match status" value="1"/>
</dbReference>
<name>A0ABV4BFN2_9GAMM</name>
<dbReference type="EMBL" id="JBDKXB010000019">
    <property type="protein sequence ID" value="MEY6433334.1"/>
    <property type="molecule type" value="Genomic_DNA"/>
</dbReference>
<dbReference type="Pfam" id="PF11981">
    <property type="entry name" value="DUF3482"/>
    <property type="match status" value="1"/>
</dbReference>
<dbReference type="InterPro" id="IPR006073">
    <property type="entry name" value="GTP-bd"/>
</dbReference>
<dbReference type="SUPFAM" id="SSF52540">
    <property type="entry name" value="P-loop containing nucleoside triphosphate hydrolases"/>
    <property type="match status" value="1"/>
</dbReference>
<protein>
    <submittedName>
        <fullName evidence="2">GTPase/DUF3482 domain-containing protein</fullName>
    </submittedName>
</protein>
<dbReference type="RefSeq" id="WP_369667718.1">
    <property type="nucleotide sequence ID" value="NZ_JBDKXB010000019.1"/>
</dbReference>
<feature type="domain" description="G" evidence="1">
    <location>
        <begin position="8"/>
        <end position="146"/>
    </location>
</feature>
<dbReference type="PANTHER" id="PTHR42714">
    <property type="entry name" value="TRNA MODIFICATION GTPASE GTPBP3"/>
    <property type="match status" value="1"/>
</dbReference>
<proteinExistence type="predicted"/>
<comment type="caution">
    <text evidence="2">The sequence shown here is derived from an EMBL/GenBank/DDBJ whole genome shotgun (WGS) entry which is preliminary data.</text>
</comment>
<dbReference type="Gene3D" id="3.40.50.300">
    <property type="entry name" value="P-loop containing nucleotide triphosphate hydrolases"/>
    <property type="match status" value="1"/>
</dbReference>
<dbReference type="InterPro" id="IPR021871">
    <property type="entry name" value="DUF3482"/>
</dbReference>
<dbReference type="Proteomes" id="UP001564408">
    <property type="component" value="Unassembled WGS sequence"/>
</dbReference>
<dbReference type="InterPro" id="IPR027417">
    <property type="entry name" value="P-loop_NTPase"/>
</dbReference>
<accession>A0ABV4BFN2</accession>
<evidence type="ECO:0000313" key="3">
    <source>
        <dbReference type="Proteomes" id="UP001564408"/>
    </source>
</evidence>
<evidence type="ECO:0000313" key="2">
    <source>
        <dbReference type="EMBL" id="MEY6433334.1"/>
    </source>
</evidence>
<organism evidence="2 3">
    <name type="scientific">Thioalkalicoccus limnaeus</name>
    <dbReference type="NCBI Taxonomy" id="120681"/>
    <lineage>
        <taxon>Bacteria</taxon>
        <taxon>Pseudomonadati</taxon>
        <taxon>Pseudomonadota</taxon>
        <taxon>Gammaproteobacteria</taxon>
        <taxon>Chromatiales</taxon>
        <taxon>Chromatiaceae</taxon>
        <taxon>Thioalkalicoccus</taxon>
    </lineage>
</organism>